<sequence>MTQSSQAAAGASKSPADPFVPEDDALYFLALGGSGEIGMNLNLYGHRGKWLMVDLGISFADDTMPGLDVIMPDPSFIVERREDLVGLVVTHAHEDHLGAVQYLWPELRCPVYCTPFTASVLRAKLHERGLSGVVPIHEIPLGGSLEAGPFAVEYVTMTHSIPEPNALAIRTSAGTVVHTGDWKLDPDPLIGTVADEKRLREIGDEGVLALVGDSTNALVPGWTGSEATVRASLTDLIGRYPNVRVAVSCFATNVARLESIAVAAAAHDRHVALVGRSLWRINDAARANGYLKDVPKFLSEHDAGYLPREKLVLICTGSQGEPRSALARIAGNDHPQITLSRGDVVVFSSREIPGNERAIGRMQNQLVTQGIELVTADEEAIHVSGHPARDELVRMYQWVRPRIAVPVHGEQRHQQAHAALAQDCQIPDQIVPANGELIRLGPDGPARVVAHVRSGRMALDGKRLIPLDNGMMRTRSRMVNNGASVVTLVMTARGELVTAPQVAVMGLIDEVADRDMLLDVVDAVREAVAGLSKTARADDAQVKEAARIAVRRCFNASHGKKPVTDVHLVRV</sequence>
<dbReference type="EMBL" id="QYUL01000001">
    <property type="protein sequence ID" value="RJF84929.1"/>
    <property type="molecule type" value="Genomic_DNA"/>
</dbReference>
<evidence type="ECO:0000259" key="7">
    <source>
        <dbReference type="SMART" id="SM00849"/>
    </source>
</evidence>
<keyword evidence="9" id="KW-1185">Reference proteome</keyword>
<dbReference type="Pfam" id="PF17770">
    <property type="entry name" value="RNase_J_C"/>
    <property type="match status" value="1"/>
</dbReference>
<proteinExistence type="predicted"/>
<reference evidence="8 9" key="1">
    <citation type="submission" date="2018-09" db="EMBL/GenBank/DDBJ databases">
        <authorList>
            <person name="Zhu H."/>
        </authorList>
    </citation>
    <scope>NUCLEOTIDE SEQUENCE [LARGE SCALE GENOMIC DNA]</scope>
    <source>
        <strain evidence="8 9">K2W22B-5</strain>
    </source>
</reference>
<dbReference type="SUPFAM" id="SSF56281">
    <property type="entry name" value="Metallo-hydrolase/oxidoreductase"/>
    <property type="match status" value="1"/>
</dbReference>
<keyword evidence="3" id="KW-0378">Hydrolase</keyword>
<dbReference type="InterPro" id="IPR055132">
    <property type="entry name" value="RNase_J_b_CASP"/>
</dbReference>
<protein>
    <submittedName>
        <fullName evidence="8">Ribonuclease J</fullName>
    </submittedName>
</protein>
<keyword evidence="6" id="KW-0694">RNA-binding</keyword>
<keyword evidence="2" id="KW-0479">Metal-binding</keyword>
<evidence type="ECO:0000256" key="4">
    <source>
        <dbReference type="ARBA" id="ARBA00022833"/>
    </source>
</evidence>
<evidence type="ECO:0000313" key="8">
    <source>
        <dbReference type="EMBL" id="RJF84929.1"/>
    </source>
</evidence>
<gene>
    <name evidence="8" type="ORF">D3877_10700</name>
</gene>
<dbReference type="Pfam" id="PF12706">
    <property type="entry name" value="Lactamase_B_2"/>
    <property type="match status" value="1"/>
</dbReference>
<dbReference type="InterPro" id="IPR042173">
    <property type="entry name" value="RNase_J_2"/>
</dbReference>
<dbReference type="Gene3D" id="3.10.20.580">
    <property type="match status" value="1"/>
</dbReference>
<dbReference type="SMART" id="SM00849">
    <property type="entry name" value="Lactamase_B"/>
    <property type="match status" value="1"/>
</dbReference>
<dbReference type="AlphaFoldDB" id="A0A418W4J7"/>
<accession>A0A418W4J7</accession>
<keyword evidence="5" id="KW-0269">Exonuclease</keyword>
<dbReference type="PANTHER" id="PTHR43694">
    <property type="entry name" value="RIBONUCLEASE J"/>
    <property type="match status" value="1"/>
</dbReference>
<name>A0A418W4J7_9PROT</name>
<keyword evidence="4" id="KW-0862">Zinc</keyword>
<dbReference type="RefSeq" id="WP_119830562.1">
    <property type="nucleotide sequence ID" value="NZ_QYUL01000001.1"/>
</dbReference>
<dbReference type="Pfam" id="PF22505">
    <property type="entry name" value="RNase_J_b_CASP"/>
    <property type="match status" value="1"/>
</dbReference>
<dbReference type="InterPro" id="IPR036866">
    <property type="entry name" value="RibonucZ/Hydroxyglut_hydro"/>
</dbReference>
<dbReference type="OrthoDB" id="9770211at2"/>
<dbReference type="Gene3D" id="3.40.50.10710">
    <property type="entry name" value="Metallo-hydrolase/oxidoreductase"/>
    <property type="match status" value="1"/>
</dbReference>
<dbReference type="GO" id="GO:0004527">
    <property type="term" value="F:exonuclease activity"/>
    <property type="evidence" value="ECO:0007669"/>
    <property type="project" value="UniProtKB-KW"/>
</dbReference>
<dbReference type="PANTHER" id="PTHR43694:SF1">
    <property type="entry name" value="RIBONUCLEASE J"/>
    <property type="match status" value="1"/>
</dbReference>
<dbReference type="GO" id="GO:0003723">
    <property type="term" value="F:RNA binding"/>
    <property type="evidence" value="ECO:0007669"/>
    <property type="project" value="UniProtKB-KW"/>
</dbReference>
<evidence type="ECO:0000256" key="5">
    <source>
        <dbReference type="ARBA" id="ARBA00022839"/>
    </source>
</evidence>
<dbReference type="InterPro" id="IPR041636">
    <property type="entry name" value="RNase_J_C"/>
</dbReference>
<evidence type="ECO:0000256" key="2">
    <source>
        <dbReference type="ARBA" id="ARBA00022723"/>
    </source>
</evidence>
<dbReference type="InterPro" id="IPR011108">
    <property type="entry name" value="RMMBL"/>
</dbReference>
<evidence type="ECO:0000313" key="9">
    <source>
        <dbReference type="Proteomes" id="UP000283458"/>
    </source>
</evidence>
<dbReference type="Gene3D" id="3.60.15.10">
    <property type="entry name" value="Ribonuclease Z/Hydroxyacylglutathione hydrolase-like"/>
    <property type="match status" value="1"/>
</dbReference>
<keyword evidence="1" id="KW-0540">Nuclease</keyword>
<organism evidence="8 9">
    <name type="scientific">Azospirillum cavernae</name>
    <dbReference type="NCBI Taxonomy" id="2320860"/>
    <lineage>
        <taxon>Bacteria</taxon>
        <taxon>Pseudomonadati</taxon>
        <taxon>Pseudomonadota</taxon>
        <taxon>Alphaproteobacteria</taxon>
        <taxon>Rhodospirillales</taxon>
        <taxon>Azospirillaceae</taxon>
        <taxon>Azospirillum</taxon>
    </lineage>
</organism>
<evidence type="ECO:0000256" key="1">
    <source>
        <dbReference type="ARBA" id="ARBA00022722"/>
    </source>
</evidence>
<comment type="caution">
    <text evidence="8">The sequence shown here is derived from an EMBL/GenBank/DDBJ whole genome shotgun (WGS) entry which is preliminary data.</text>
</comment>
<feature type="domain" description="Metallo-beta-lactamase" evidence="7">
    <location>
        <begin position="38"/>
        <end position="233"/>
    </location>
</feature>
<evidence type="ECO:0000256" key="6">
    <source>
        <dbReference type="ARBA" id="ARBA00022884"/>
    </source>
</evidence>
<dbReference type="CDD" id="cd07714">
    <property type="entry name" value="RNaseJ_MBL-fold"/>
    <property type="match status" value="1"/>
</dbReference>
<evidence type="ECO:0000256" key="3">
    <source>
        <dbReference type="ARBA" id="ARBA00022801"/>
    </source>
</evidence>
<dbReference type="InterPro" id="IPR001279">
    <property type="entry name" value="Metallo-B-lactamas"/>
</dbReference>
<dbReference type="Proteomes" id="UP000283458">
    <property type="component" value="Unassembled WGS sequence"/>
</dbReference>
<dbReference type="GO" id="GO:0046872">
    <property type="term" value="F:metal ion binding"/>
    <property type="evidence" value="ECO:0007669"/>
    <property type="project" value="UniProtKB-KW"/>
</dbReference>
<dbReference type="Pfam" id="PF07521">
    <property type="entry name" value="RMMBL"/>
    <property type="match status" value="1"/>
</dbReference>